<keyword evidence="1" id="KW-1133">Transmembrane helix</keyword>
<accession>A0A6S7CI73</accession>
<organism evidence="2 3">
    <name type="scientific">Achromobacter piechaudii</name>
    <dbReference type="NCBI Taxonomy" id="72556"/>
    <lineage>
        <taxon>Bacteria</taxon>
        <taxon>Pseudomonadati</taxon>
        <taxon>Pseudomonadota</taxon>
        <taxon>Betaproteobacteria</taxon>
        <taxon>Burkholderiales</taxon>
        <taxon>Alcaligenaceae</taxon>
        <taxon>Achromobacter</taxon>
    </lineage>
</organism>
<keyword evidence="1" id="KW-0472">Membrane</keyword>
<proteinExistence type="predicted"/>
<name>A0A6S7CI73_9BURK</name>
<dbReference type="AlphaFoldDB" id="A0A6S7CI73"/>
<reference evidence="2 3" key="1">
    <citation type="submission" date="2020-04" db="EMBL/GenBank/DDBJ databases">
        <authorList>
            <person name="De Canck E."/>
        </authorList>
    </citation>
    <scope>NUCLEOTIDE SEQUENCE [LARGE SCALE GENOMIC DNA]</scope>
    <source>
        <strain evidence="2 3">LMG 1861</strain>
    </source>
</reference>
<gene>
    <name evidence="2" type="ORF">LMG1861_01676</name>
</gene>
<sequence>MTPEQRRRNKIAGWVLVAFVIAVFAWTVVRGSALLTGNAVS</sequence>
<dbReference type="RefSeq" id="WP_217481081.1">
    <property type="nucleotide sequence ID" value="NZ_CADILD010000001.1"/>
</dbReference>
<evidence type="ECO:0000313" key="3">
    <source>
        <dbReference type="Proteomes" id="UP000494105"/>
    </source>
</evidence>
<protein>
    <submittedName>
        <fullName evidence="2">Uncharacterized protein</fullName>
    </submittedName>
</protein>
<dbReference type="Proteomes" id="UP000494105">
    <property type="component" value="Unassembled WGS sequence"/>
</dbReference>
<dbReference type="EMBL" id="CADILD010000001">
    <property type="protein sequence ID" value="CAB3848478.1"/>
    <property type="molecule type" value="Genomic_DNA"/>
</dbReference>
<dbReference type="NCBIfam" id="NF038351">
    <property type="entry name" value="cyt_ox_assem_30"/>
    <property type="match status" value="1"/>
</dbReference>
<evidence type="ECO:0000256" key="1">
    <source>
        <dbReference type="SAM" id="Phobius"/>
    </source>
</evidence>
<feature type="transmembrane region" description="Helical" evidence="1">
    <location>
        <begin position="12"/>
        <end position="29"/>
    </location>
</feature>
<dbReference type="InterPro" id="IPR047811">
    <property type="entry name" value="CytC_ox_assmbl_put"/>
</dbReference>
<evidence type="ECO:0000313" key="2">
    <source>
        <dbReference type="EMBL" id="CAB3848478.1"/>
    </source>
</evidence>
<keyword evidence="1" id="KW-0812">Transmembrane</keyword>